<feature type="compositionally biased region" description="Polar residues" evidence="1">
    <location>
        <begin position="25"/>
        <end position="35"/>
    </location>
</feature>
<gene>
    <name evidence="3" type="ORF">TRUGW13939_03095</name>
</gene>
<feature type="region of interest" description="Disordered" evidence="1">
    <location>
        <begin position="1"/>
        <end position="105"/>
    </location>
</feature>
<dbReference type="InterPro" id="IPR057227">
    <property type="entry name" value="DUF7905"/>
</dbReference>
<feature type="domain" description="DUF7905" evidence="2">
    <location>
        <begin position="338"/>
        <end position="623"/>
    </location>
</feature>
<organism evidence="3 4">
    <name type="scientific">Talaromyces rugulosus</name>
    <name type="common">Penicillium rugulosum</name>
    <dbReference type="NCBI Taxonomy" id="121627"/>
    <lineage>
        <taxon>Eukaryota</taxon>
        <taxon>Fungi</taxon>
        <taxon>Dikarya</taxon>
        <taxon>Ascomycota</taxon>
        <taxon>Pezizomycotina</taxon>
        <taxon>Eurotiomycetes</taxon>
        <taxon>Eurotiomycetidae</taxon>
        <taxon>Eurotiales</taxon>
        <taxon>Trichocomaceae</taxon>
        <taxon>Talaromyces</taxon>
        <taxon>Talaromyces sect. Islandici</taxon>
    </lineage>
</organism>
<dbReference type="GeneID" id="55990601"/>
<reference evidence="4" key="1">
    <citation type="submission" date="2020-06" db="EMBL/GenBank/DDBJ databases">
        <title>A chromosome-scale genome assembly of Talaromyces rugulosus W13939.</title>
        <authorList>
            <person name="Wang B."/>
            <person name="Guo L."/>
            <person name="Ye K."/>
            <person name="Wang L."/>
        </authorList>
    </citation>
    <scope>NUCLEOTIDE SEQUENCE [LARGE SCALE GENOMIC DNA]</scope>
    <source>
        <strain evidence="4">W13939</strain>
    </source>
</reference>
<accession>A0A7H8QQ60</accession>
<dbReference type="Proteomes" id="UP000509510">
    <property type="component" value="Chromosome II"/>
</dbReference>
<sequence length="691" mass="77437">MDYEQSSGAEWEMLSNPVAKAVPSPSRNRLNSENLSRVGAAESKVSPIHPNATVPLTTVEVPKVPQSHPGRKSGPKDGNNSTYSSPAPGGARPTPVWKRKSPPDSVFELSDAYSRYRVRLMKEGRSFLNLKGTGGDGDIFHEISRRSKTYVEKPGPVSTLSAISVTQPYAQMQANAVKVQNTSTSQQQRNESLIYMLRRPPNAGPNAIPNRQMVFLWPDNEISIRQVLGVELEALDFLRLQYKCFIHLSDESEDVICVSGSEEETLQQAITHLETKWHELITSSTIKSKLYLLDLPVGDRTVRKISMNTSKGWTKPCFHLNSPNEAKNGNPGLSNEASRSENDSRLLSAVKRSLCCAPLIQATLNMRVSFGSFMFSQYRVPHDQQKGYTTEEFREMISNEMAKGKLLPGFEIDLELLISRISHASNLFDVEKRSTVSLTGKSLHHMVSVEFDSINNEFLRLEVDFKAVGGRHERTKSRWIQSQVKGKFAENTPLLQAIMLGAQKADWQFEMRERKVLSGQQKSLAMSEFDHQIRFRDGVMQESLLAEPNRRAMLPDGFPVRRIIEKAAIQYPIKGTEYVLEIARYDTYVKQSGAGQSNMSFGSPSSSWGTTVYGLNWEENLARLAGTKEVQQMGFNSVLDPFFSPKIDDGNKAGFQGFINVVKEVAWVLGQNEEVQQHSLLDDDQPQISLL</sequence>
<evidence type="ECO:0000256" key="1">
    <source>
        <dbReference type="SAM" id="MobiDB-lite"/>
    </source>
</evidence>
<feature type="compositionally biased region" description="Polar residues" evidence="1">
    <location>
        <begin position="321"/>
        <end position="337"/>
    </location>
</feature>
<dbReference type="KEGG" id="trg:TRUGW13939_03095"/>
<dbReference type="InterPro" id="IPR019825">
    <property type="entry name" value="Lectin_legB_Mn/Ca_BS"/>
</dbReference>
<dbReference type="Pfam" id="PF25482">
    <property type="entry name" value="DUF7905"/>
    <property type="match status" value="1"/>
</dbReference>
<dbReference type="PROSITE" id="PS00307">
    <property type="entry name" value="LECTIN_LEGUME_BETA"/>
    <property type="match status" value="1"/>
</dbReference>
<name>A0A7H8QQ60_TALRU</name>
<evidence type="ECO:0000313" key="4">
    <source>
        <dbReference type="Proteomes" id="UP000509510"/>
    </source>
</evidence>
<proteinExistence type="predicted"/>
<dbReference type="AlphaFoldDB" id="A0A7H8QQ60"/>
<dbReference type="EMBL" id="CP055899">
    <property type="protein sequence ID" value="QKX55996.1"/>
    <property type="molecule type" value="Genomic_DNA"/>
</dbReference>
<keyword evidence="4" id="KW-1185">Reference proteome</keyword>
<feature type="region of interest" description="Disordered" evidence="1">
    <location>
        <begin position="319"/>
        <end position="340"/>
    </location>
</feature>
<evidence type="ECO:0000259" key="2">
    <source>
        <dbReference type="Pfam" id="PF25482"/>
    </source>
</evidence>
<dbReference type="RefSeq" id="XP_035342174.1">
    <property type="nucleotide sequence ID" value="XM_035486281.1"/>
</dbReference>
<dbReference type="OrthoDB" id="4739136at2759"/>
<evidence type="ECO:0000313" key="3">
    <source>
        <dbReference type="EMBL" id="QKX55996.1"/>
    </source>
</evidence>
<protein>
    <recommendedName>
        <fullName evidence="2">DUF7905 domain-containing protein</fullName>
    </recommendedName>
</protein>